<reference evidence="4 5" key="1">
    <citation type="submission" date="2020-05" db="EMBL/GenBank/DDBJ databases">
        <title>Draft genome of xy-202 and genomic insight in genome of the genus Peptostreptococcus.</title>
        <authorList>
            <person name="Zhang Z."/>
        </authorList>
    </citation>
    <scope>NUCLEOTIDE SEQUENCE [LARGE SCALE GENOMIC DNA]</scope>
    <source>
        <strain evidence="4 5">DSM 27025</strain>
    </source>
</reference>
<dbReference type="Pfam" id="PF04205">
    <property type="entry name" value="FMN_bind"/>
    <property type="match status" value="1"/>
</dbReference>
<evidence type="ECO:0000313" key="4">
    <source>
        <dbReference type="EMBL" id="MBC2575791.1"/>
    </source>
</evidence>
<feature type="domain" description="FMN-binding" evidence="3">
    <location>
        <begin position="107"/>
        <end position="180"/>
    </location>
</feature>
<keyword evidence="5" id="KW-1185">Reference proteome</keyword>
<dbReference type="InterPro" id="IPR007329">
    <property type="entry name" value="FMN-bd"/>
</dbReference>
<feature type="transmembrane region" description="Helical" evidence="2">
    <location>
        <begin position="21"/>
        <end position="41"/>
    </location>
</feature>
<sequence length="181" mass="19868">MNSLKKKIFEGFFKKVNSKGFVITVIVSILFVAGITIGSNFEKKEISVKKEKIENRKNKSIEINDGLANTNKTDNSDSVKKNDSEKTDVTNSEEGYKDGEYIGKSKGYNGDIKVKVKIKNGKISSIDILENSDDKEYFDSAKSIIDEIIKAQNTHVEAVSGATYSSNGILDAVQEALDSGV</sequence>
<dbReference type="EMBL" id="JABGBW010000002">
    <property type="protein sequence ID" value="MBC2575791.1"/>
    <property type="molecule type" value="Genomic_DNA"/>
</dbReference>
<protein>
    <submittedName>
        <fullName evidence="4">FMN-binding protein</fullName>
    </submittedName>
</protein>
<dbReference type="Gene3D" id="3.90.1010.20">
    <property type="match status" value="1"/>
</dbReference>
<dbReference type="RefSeq" id="WP_185623817.1">
    <property type="nucleotide sequence ID" value="NZ_JABGBW010000002.1"/>
</dbReference>
<feature type="region of interest" description="Disordered" evidence="1">
    <location>
        <begin position="64"/>
        <end position="102"/>
    </location>
</feature>
<keyword evidence="2" id="KW-0812">Transmembrane</keyword>
<accession>A0ABR6TK51</accession>
<evidence type="ECO:0000256" key="2">
    <source>
        <dbReference type="SAM" id="Phobius"/>
    </source>
</evidence>
<evidence type="ECO:0000313" key="5">
    <source>
        <dbReference type="Proteomes" id="UP000713904"/>
    </source>
</evidence>
<gene>
    <name evidence="4" type="ORF">HLB29_03735</name>
</gene>
<dbReference type="SMART" id="SM00900">
    <property type="entry name" value="FMN_bind"/>
    <property type="match status" value="1"/>
</dbReference>
<proteinExistence type="predicted"/>
<organism evidence="4 5">
    <name type="scientific">Peptostreptococcus canis</name>
    <dbReference type="NCBI Taxonomy" id="1159213"/>
    <lineage>
        <taxon>Bacteria</taxon>
        <taxon>Bacillati</taxon>
        <taxon>Bacillota</taxon>
        <taxon>Clostridia</taxon>
        <taxon>Peptostreptococcales</taxon>
        <taxon>Peptostreptococcaceae</taxon>
        <taxon>Peptostreptococcus</taxon>
    </lineage>
</organism>
<comment type="caution">
    <text evidence="4">The sequence shown here is derived from an EMBL/GenBank/DDBJ whole genome shotgun (WGS) entry which is preliminary data.</text>
</comment>
<keyword evidence="2" id="KW-0472">Membrane</keyword>
<feature type="compositionally biased region" description="Basic and acidic residues" evidence="1">
    <location>
        <begin position="74"/>
        <end position="102"/>
    </location>
</feature>
<name>A0ABR6TK51_9FIRM</name>
<keyword evidence="2" id="KW-1133">Transmembrane helix</keyword>
<evidence type="ECO:0000259" key="3">
    <source>
        <dbReference type="SMART" id="SM00900"/>
    </source>
</evidence>
<dbReference type="Proteomes" id="UP000713904">
    <property type="component" value="Unassembled WGS sequence"/>
</dbReference>
<evidence type="ECO:0000256" key="1">
    <source>
        <dbReference type="SAM" id="MobiDB-lite"/>
    </source>
</evidence>